<dbReference type="RefSeq" id="WP_344905620.1">
    <property type="nucleotide sequence ID" value="NZ_BAAAWD010000024.1"/>
</dbReference>
<dbReference type="PANTHER" id="PTHR33442">
    <property type="entry name" value="TRANS-3-HYDROXY-L-PROLINE DEHYDRATASE"/>
    <property type="match status" value="1"/>
</dbReference>
<dbReference type="InterPro" id="IPR008794">
    <property type="entry name" value="Pro_racemase_fam"/>
</dbReference>
<dbReference type="Gene3D" id="3.10.310.10">
    <property type="entry name" value="Diaminopimelate Epimerase, Chain A, domain 1"/>
    <property type="match status" value="2"/>
</dbReference>
<dbReference type="SUPFAM" id="SSF54506">
    <property type="entry name" value="Diaminopimelate epimerase-like"/>
    <property type="match status" value="1"/>
</dbReference>
<keyword evidence="3" id="KW-1185">Reference proteome</keyword>
<dbReference type="SFLD" id="SFLDS00028">
    <property type="entry name" value="Proline_Racemase"/>
    <property type="match status" value="1"/>
</dbReference>
<gene>
    <name evidence="2" type="ORF">GCM10017559_75010</name>
</gene>
<comment type="similarity">
    <text evidence="1">Belongs to the proline racemase family.</text>
</comment>
<evidence type="ECO:0000313" key="2">
    <source>
        <dbReference type="EMBL" id="GAA3036309.1"/>
    </source>
</evidence>
<evidence type="ECO:0000256" key="1">
    <source>
        <dbReference type="ARBA" id="ARBA00007529"/>
    </source>
</evidence>
<reference evidence="3" key="1">
    <citation type="journal article" date="2019" name="Int. J. Syst. Evol. Microbiol.">
        <title>The Global Catalogue of Microorganisms (GCM) 10K type strain sequencing project: providing services to taxonomists for standard genome sequencing and annotation.</title>
        <authorList>
            <consortium name="The Broad Institute Genomics Platform"/>
            <consortium name="The Broad Institute Genome Sequencing Center for Infectious Disease"/>
            <person name="Wu L."/>
            <person name="Ma J."/>
        </authorList>
    </citation>
    <scope>NUCLEOTIDE SEQUENCE [LARGE SCALE GENOMIC DNA]</scope>
    <source>
        <strain evidence="3">JCM 3106</strain>
    </source>
</reference>
<dbReference type="Pfam" id="PF05544">
    <property type="entry name" value="Pro_racemase"/>
    <property type="match status" value="1"/>
</dbReference>
<organism evidence="2 3">
    <name type="scientific">Streptosporangium longisporum</name>
    <dbReference type="NCBI Taxonomy" id="46187"/>
    <lineage>
        <taxon>Bacteria</taxon>
        <taxon>Bacillati</taxon>
        <taxon>Actinomycetota</taxon>
        <taxon>Actinomycetes</taxon>
        <taxon>Streptosporangiales</taxon>
        <taxon>Streptosporangiaceae</taxon>
        <taxon>Streptosporangium</taxon>
    </lineage>
</organism>
<proteinExistence type="inferred from homology"/>
<accession>A0ABP6LCZ7</accession>
<dbReference type="Proteomes" id="UP001499930">
    <property type="component" value="Unassembled WGS sequence"/>
</dbReference>
<comment type="caution">
    <text evidence="2">The sequence shown here is derived from an EMBL/GenBank/DDBJ whole genome shotgun (WGS) entry which is preliminary data.</text>
</comment>
<dbReference type="PANTHER" id="PTHR33442:SF1">
    <property type="entry name" value="TRANS-3-HYDROXY-L-PROLINE DEHYDRATASE"/>
    <property type="match status" value="1"/>
</dbReference>
<sequence>MPQSDVRTVDYHTGGEPFRIVADPPVAITGASVADRRVFAVSDPAVDGLRRMLCFEPRGHADMYGGFITPPDDDGALFGVLFWHKDGFSTACGHGTIALGTWAVESGLVEADPSGLTDVVIDVPSGRVTARVHTADGRVRGADFVSVPSYPIAYDVAVPTTRGEVRADIAYGGAIYAHVAASSVGLEVEPRSLDRLIALGREIKWALDDGPHARHPADDRLSGVYGTIFYDDLGEDAEGNLHQRNVTIFADGEADRSPCGSGTASRVAVLSATGRLRDDRRLVHDSIVGSRFHARVLRHVTADGRAAVVPVVSGSAHRTGEHLFTADPADELFPGFVLR</sequence>
<dbReference type="EMBL" id="BAAAWD010000024">
    <property type="protein sequence ID" value="GAA3036309.1"/>
    <property type="molecule type" value="Genomic_DNA"/>
</dbReference>
<dbReference type="PIRSF" id="PIRSF029792">
    <property type="entry name" value="Pro_racemase"/>
    <property type="match status" value="1"/>
</dbReference>
<name>A0ABP6LCZ7_9ACTN</name>
<evidence type="ECO:0000313" key="3">
    <source>
        <dbReference type="Proteomes" id="UP001499930"/>
    </source>
</evidence>
<protein>
    <submittedName>
        <fullName evidence="2">Proline racemase family protein</fullName>
    </submittedName>
</protein>